<name>A0A8E6B9E2_9BACT</name>
<keyword evidence="2" id="KW-1185">Reference proteome</keyword>
<gene>
    <name evidence="1" type="ORF">KIH39_10305</name>
</gene>
<dbReference type="KEGG" id="tsph:KIH39_10305"/>
<evidence type="ECO:0000313" key="2">
    <source>
        <dbReference type="Proteomes" id="UP000676194"/>
    </source>
</evidence>
<sequence>MPEASKFNSDWKAIQDQVALLFGLQDDWDGEGTLAPASALVEGAIRLTQKLQAIGELAPDRVHPSVNSTIYFEWHAPQEYREIEVVSPNEAECRIFHKGSNTTEAKKMVLPFLGATLGESVILG</sequence>
<dbReference type="Proteomes" id="UP000676194">
    <property type="component" value="Chromosome"/>
</dbReference>
<dbReference type="AlphaFoldDB" id="A0A8E6B9E2"/>
<dbReference type="RefSeq" id="WP_213499243.1">
    <property type="nucleotide sequence ID" value="NZ_CP074694.1"/>
</dbReference>
<accession>A0A8E6B9E2</accession>
<reference evidence="1" key="1">
    <citation type="submission" date="2021-05" db="EMBL/GenBank/DDBJ databases">
        <title>Complete genome sequence of the cellulolytic planctomycete Telmatocola sphagniphila SP2T and characterization of the first cellulase from planctomycetes.</title>
        <authorList>
            <person name="Rakitin A.L."/>
            <person name="Beletsky A.V."/>
            <person name="Naumoff D.G."/>
            <person name="Kulichevskaya I.S."/>
            <person name="Mardanov A.V."/>
            <person name="Ravin N.V."/>
            <person name="Dedysh S.N."/>
        </authorList>
    </citation>
    <scope>NUCLEOTIDE SEQUENCE</scope>
    <source>
        <strain evidence="1">SP2T</strain>
    </source>
</reference>
<protein>
    <submittedName>
        <fullName evidence="1">Uncharacterized protein</fullName>
    </submittedName>
</protein>
<proteinExistence type="predicted"/>
<evidence type="ECO:0000313" key="1">
    <source>
        <dbReference type="EMBL" id="QVL34273.1"/>
    </source>
</evidence>
<organism evidence="1 2">
    <name type="scientific">Telmatocola sphagniphila</name>
    <dbReference type="NCBI Taxonomy" id="1123043"/>
    <lineage>
        <taxon>Bacteria</taxon>
        <taxon>Pseudomonadati</taxon>
        <taxon>Planctomycetota</taxon>
        <taxon>Planctomycetia</taxon>
        <taxon>Gemmatales</taxon>
        <taxon>Gemmataceae</taxon>
    </lineage>
</organism>
<dbReference type="EMBL" id="CP074694">
    <property type="protein sequence ID" value="QVL34273.1"/>
    <property type="molecule type" value="Genomic_DNA"/>
</dbReference>